<sequence length="38" mass="4554">MRHLVYSSLDHKLGRVIDRRLIYESDQKCSEISQKVYS</sequence>
<dbReference type="EMBL" id="CAKOFQ010009198">
    <property type="protein sequence ID" value="CAH2017271.1"/>
    <property type="molecule type" value="Genomic_DNA"/>
</dbReference>
<dbReference type="EMBL" id="CAKOFQ010009425">
    <property type="protein sequence ID" value="CAH2017725.1"/>
    <property type="molecule type" value="Genomic_DNA"/>
</dbReference>
<dbReference type="AlphaFoldDB" id="A0A9P0QCM0"/>
<name>A0A9P0QCM0_ACAOB</name>
<evidence type="ECO:0000313" key="3">
    <source>
        <dbReference type="EMBL" id="CAH2017725.1"/>
    </source>
</evidence>
<evidence type="ECO:0000313" key="1">
    <source>
        <dbReference type="EMBL" id="CAH2017271.1"/>
    </source>
</evidence>
<accession>A0A9P0QCM0</accession>
<organism evidence="1 4">
    <name type="scientific">Acanthoscelides obtectus</name>
    <name type="common">Bean weevil</name>
    <name type="synonym">Bruchus obtectus</name>
    <dbReference type="NCBI Taxonomy" id="200917"/>
    <lineage>
        <taxon>Eukaryota</taxon>
        <taxon>Metazoa</taxon>
        <taxon>Ecdysozoa</taxon>
        <taxon>Arthropoda</taxon>
        <taxon>Hexapoda</taxon>
        <taxon>Insecta</taxon>
        <taxon>Pterygota</taxon>
        <taxon>Neoptera</taxon>
        <taxon>Endopterygota</taxon>
        <taxon>Coleoptera</taxon>
        <taxon>Polyphaga</taxon>
        <taxon>Cucujiformia</taxon>
        <taxon>Chrysomeloidea</taxon>
        <taxon>Chrysomelidae</taxon>
        <taxon>Bruchinae</taxon>
        <taxon>Bruchini</taxon>
        <taxon>Acanthoscelides</taxon>
    </lineage>
</organism>
<gene>
    <name evidence="1" type="ORF">ACAOBT_LOCUS35918</name>
    <name evidence="2" type="ORF">ACAOBT_LOCUS36192</name>
    <name evidence="3" type="ORF">ACAOBT_LOCUS36197</name>
</gene>
<keyword evidence="4" id="KW-1185">Reference proteome</keyword>
<comment type="caution">
    <text evidence="1">The sequence shown here is derived from an EMBL/GenBank/DDBJ whole genome shotgun (WGS) entry which is preliminary data.</text>
</comment>
<protein>
    <submittedName>
        <fullName evidence="1">Uncharacterized protein</fullName>
    </submittedName>
</protein>
<proteinExistence type="predicted"/>
<reference evidence="1" key="1">
    <citation type="submission" date="2022-03" db="EMBL/GenBank/DDBJ databases">
        <authorList>
            <person name="Sayadi A."/>
        </authorList>
    </citation>
    <scope>NUCLEOTIDE SEQUENCE</scope>
</reference>
<evidence type="ECO:0000313" key="2">
    <source>
        <dbReference type="EMBL" id="CAH2017719.1"/>
    </source>
</evidence>
<dbReference type="EMBL" id="CAKOFQ010009418">
    <property type="protein sequence ID" value="CAH2017719.1"/>
    <property type="molecule type" value="Genomic_DNA"/>
</dbReference>
<dbReference type="Proteomes" id="UP001152888">
    <property type="component" value="Unassembled WGS sequence"/>
</dbReference>
<evidence type="ECO:0000313" key="4">
    <source>
        <dbReference type="Proteomes" id="UP001152888"/>
    </source>
</evidence>